<dbReference type="EMBL" id="KC246807">
    <property type="protein sequence ID" value="AHF24823.1"/>
    <property type="molecule type" value="Genomic_DNA"/>
</dbReference>
<name>W0FJ08_9BACT</name>
<dbReference type="Pfam" id="PF00583">
    <property type="entry name" value="Acetyltransf_1"/>
    <property type="match status" value="1"/>
</dbReference>
<dbReference type="Gene3D" id="3.40.630.30">
    <property type="match status" value="1"/>
</dbReference>
<protein>
    <submittedName>
        <fullName evidence="2">GCN5-like N-acetyltransferase</fullName>
    </submittedName>
</protein>
<dbReference type="InterPro" id="IPR000182">
    <property type="entry name" value="GNAT_dom"/>
</dbReference>
<evidence type="ECO:0000313" key="2">
    <source>
        <dbReference type="EMBL" id="AHF24823.1"/>
    </source>
</evidence>
<feature type="domain" description="N-acetyltransferase" evidence="1">
    <location>
        <begin position="196"/>
        <end position="324"/>
    </location>
</feature>
<accession>W0FJ08</accession>
<proteinExistence type="predicted"/>
<dbReference type="AlphaFoldDB" id="W0FJ08"/>
<keyword evidence="2" id="KW-0808">Transferase</keyword>
<dbReference type="SUPFAM" id="SSF55729">
    <property type="entry name" value="Acyl-CoA N-acyltransferases (Nat)"/>
    <property type="match status" value="1"/>
</dbReference>
<dbReference type="CDD" id="cd04301">
    <property type="entry name" value="NAT_SF"/>
    <property type="match status" value="1"/>
</dbReference>
<reference evidence="2" key="1">
    <citation type="journal article" date="2013" name="PLoS ONE">
        <title>Metagenomic insights into the carbohydrate-active enzymes carried by the microorganisms adhering to solid digesta in the rumen of cows.</title>
        <authorList>
            <person name="Wang L."/>
            <person name="Hatem A."/>
            <person name="Catalyurek U.V."/>
            <person name="Morrison M."/>
            <person name="Yu Z."/>
        </authorList>
    </citation>
    <scope>NUCLEOTIDE SEQUENCE</scope>
</reference>
<evidence type="ECO:0000259" key="1">
    <source>
        <dbReference type="PROSITE" id="PS51186"/>
    </source>
</evidence>
<dbReference type="InterPro" id="IPR016181">
    <property type="entry name" value="Acyl_CoA_acyltransferase"/>
</dbReference>
<dbReference type="GO" id="GO:0016747">
    <property type="term" value="F:acyltransferase activity, transferring groups other than amino-acyl groups"/>
    <property type="evidence" value="ECO:0007669"/>
    <property type="project" value="InterPro"/>
</dbReference>
<dbReference type="PROSITE" id="PS51186">
    <property type="entry name" value="GNAT"/>
    <property type="match status" value="1"/>
</dbReference>
<sequence>MSLPELSEPYGRSEKKKMDITTKQFQKDTDLDLVWDFLTDIYERGKNGVAAPFFEYAVFSSWMDKSYLSLNRLWLDGQKTVGFVFHENPVTDIYFKIRPGYEFLAEEMVGYAMEHMPGSDGEQRFMLFNGQEYIMEIAKKKGFTLQYDYEDRIFGFSKELKYELPDGFHFVDPADGDPLKLAKCCWYGFNNHLENGEFENWTAEAKPDEWSPAKSYRGILESFRNPPPHSTFGYTVVIADQSDEYACYSGMWWVKENHLAYMEPLCTIPRYRKMGLASAALTEHFRRLKPLGATHMTGGADPFYEKIGYGKGLHWYCYARRTDQA</sequence>
<organism evidence="2">
    <name type="scientific">uncultured bacterium Contig2</name>
    <dbReference type="NCBI Taxonomy" id="1393529"/>
    <lineage>
        <taxon>Bacteria</taxon>
        <taxon>environmental samples</taxon>
    </lineage>
</organism>